<dbReference type="Proteomes" id="UP000199110">
    <property type="component" value="Unassembled WGS sequence"/>
</dbReference>
<keyword evidence="4" id="KW-1185">Reference proteome</keyword>
<dbReference type="RefSeq" id="WP_092778921.1">
    <property type="nucleotide sequence ID" value="NZ_FORA01000002.1"/>
</dbReference>
<gene>
    <name evidence="3" type="ORF">SAMN04488095_1499</name>
</gene>
<evidence type="ECO:0000313" key="4">
    <source>
        <dbReference type="Proteomes" id="UP000199110"/>
    </source>
</evidence>
<dbReference type="PROSITE" id="PS51781">
    <property type="entry name" value="SH3B"/>
    <property type="match status" value="1"/>
</dbReference>
<feature type="chain" id="PRO_5011693240" evidence="1">
    <location>
        <begin position="20"/>
        <end position="179"/>
    </location>
</feature>
<feature type="signal peptide" evidence="1">
    <location>
        <begin position="1"/>
        <end position="19"/>
    </location>
</feature>
<sequence length="179" mass="18386">MIKLTFTLAAALYAGFVIWGQPETSTSIAAVDSAPAGSNADFLAPVVLNRNAQPAQVTRSAVGDGGVPDASVIAASAPEPTSGSGPRLIGEPVVVNLIEPAAPVVVTAPQDVDPDRLFRVTGSRVNMRSGPSTSNRVVDSLPGGTLAEAISEETDGWIEIRDTATGKTGFMSVRFLEPA</sequence>
<keyword evidence="1" id="KW-0732">Signal</keyword>
<proteinExistence type="predicted"/>
<reference evidence="3 4" key="1">
    <citation type="submission" date="2016-10" db="EMBL/GenBank/DDBJ databases">
        <authorList>
            <person name="de Groot N.N."/>
        </authorList>
    </citation>
    <scope>NUCLEOTIDE SEQUENCE [LARGE SCALE GENOMIC DNA]</scope>
    <source>
        <strain evidence="3 4">DSM 19073</strain>
    </source>
</reference>
<feature type="domain" description="SH3b" evidence="2">
    <location>
        <begin position="115"/>
        <end position="179"/>
    </location>
</feature>
<evidence type="ECO:0000259" key="2">
    <source>
        <dbReference type="PROSITE" id="PS51781"/>
    </source>
</evidence>
<evidence type="ECO:0000256" key="1">
    <source>
        <dbReference type="SAM" id="SignalP"/>
    </source>
</evidence>
<evidence type="ECO:0000313" key="3">
    <source>
        <dbReference type="EMBL" id="SFI83262.1"/>
    </source>
</evidence>
<dbReference type="EMBL" id="FORA01000002">
    <property type="protein sequence ID" value="SFI83262.1"/>
    <property type="molecule type" value="Genomic_DNA"/>
</dbReference>
<dbReference type="Gene3D" id="2.30.30.40">
    <property type="entry name" value="SH3 Domains"/>
    <property type="match status" value="1"/>
</dbReference>
<name>A0A1I3LER8_9RHOB</name>
<protein>
    <submittedName>
        <fullName evidence="3">SH3 domain-containing protein</fullName>
    </submittedName>
</protein>
<dbReference type="SMART" id="SM00287">
    <property type="entry name" value="SH3b"/>
    <property type="match status" value="1"/>
</dbReference>
<dbReference type="STRING" id="390807.SAMN04488095_1499"/>
<organism evidence="3 4">
    <name type="scientific">Jannaschia pohangensis</name>
    <dbReference type="NCBI Taxonomy" id="390807"/>
    <lineage>
        <taxon>Bacteria</taxon>
        <taxon>Pseudomonadati</taxon>
        <taxon>Pseudomonadota</taxon>
        <taxon>Alphaproteobacteria</taxon>
        <taxon>Rhodobacterales</taxon>
        <taxon>Roseobacteraceae</taxon>
        <taxon>Jannaschia</taxon>
    </lineage>
</organism>
<accession>A0A1I3LER8</accession>
<dbReference type="InterPro" id="IPR003646">
    <property type="entry name" value="SH3-like_bac-type"/>
</dbReference>
<dbReference type="Pfam" id="PF08239">
    <property type="entry name" value="SH3_3"/>
    <property type="match status" value="1"/>
</dbReference>
<dbReference type="OrthoDB" id="7433551at2"/>
<dbReference type="AlphaFoldDB" id="A0A1I3LER8"/>